<dbReference type="SUPFAM" id="SSF51126">
    <property type="entry name" value="Pectin lyase-like"/>
    <property type="match status" value="1"/>
</dbReference>
<protein>
    <submittedName>
        <fullName evidence="10">Alpha-L-rhamnosidase rgxB</fullName>
    </submittedName>
</protein>
<comment type="caution">
    <text evidence="10">The sequence shown here is derived from an EMBL/GenBank/DDBJ whole genome shotgun (WGS) entry which is preliminary data.</text>
</comment>
<evidence type="ECO:0000313" key="10">
    <source>
        <dbReference type="EMBL" id="KAH9826267.1"/>
    </source>
</evidence>
<keyword evidence="8" id="KW-0961">Cell wall biogenesis/degradation</keyword>
<dbReference type="InterPro" id="IPR011050">
    <property type="entry name" value="Pectin_lyase_fold/virulence"/>
</dbReference>
<keyword evidence="3" id="KW-0964">Secreted</keyword>
<dbReference type="InterPro" id="IPR000743">
    <property type="entry name" value="Glyco_hydro_28"/>
</dbReference>
<dbReference type="OrthoDB" id="3684889at2759"/>
<evidence type="ECO:0000256" key="4">
    <source>
        <dbReference type="ARBA" id="ARBA00022729"/>
    </source>
</evidence>
<evidence type="ECO:0000256" key="7">
    <source>
        <dbReference type="ARBA" id="ARBA00023295"/>
    </source>
</evidence>
<dbReference type="GO" id="GO:0005975">
    <property type="term" value="P:carbohydrate metabolic process"/>
    <property type="evidence" value="ECO:0007669"/>
    <property type="project" value="InterPro"/>
</dbReference>
<accession>A0A9W7W0Y3</accession>
<reference evidence="10 11" key="1">
    <citation type="journal article" date="2018" name="IMA Fungus">
        <title>IMA Genome-F 10: Nine draft genome sequences of Claviceps purpurea s.lat., including C. arundinis, C. humidiphila, and C. cf. spartinae, pseudomolecules for the pitch canker pathogen Fusarium circinatum, draft genome of Davidsoniella eucalypti, Grosmannia galeiformis, Quambalaria eucalypti, and Teratosphaeria destructans.</title>
        <authorList>
            <person name="Wingfield B.D."/>
            <person name="Liu M."/>
            <person name="Nguyen H.D."/>
            <person name="Lane F.A."/>
            <person name="Morgan S.W."/>
            <person name="De Vos L."/>
            <person name="Wilken P.M."/>
            <person name="Duong T.A."/>
            <person name="Aylward J."/>
            <person name="Coetzee M.P."/>
            <person name="Dadej K."/>
            <person name="De Beer Z.W."/>
            <person name="Findlay W."/>
            <person name="Havenga M."/>
            <person name="Kolarik M."/>
            <person name="Menzies J.G."/>
            <person name="Naidoo K."/>
            <person name="Pochopski O."/>
            <person name="Shoukouhi P."/>
            <person name="Santana Q.C."/>
            <person name="Seifert K.A."/>
            <person name="Soal N."/>
            <person name="Steenkamp E.T."/>
            <person name="Tatham C.T."/>
            <person name="van der Nest M.A."/>
            <person name="Wingfield M.J."/>
        </authorList>
    </citation>
    <scope>NUCLEOTIDE SEQUENCE [LARGE SCALE GENOMIC DNA]</scope>
    <source>
        <strain evidence="10">CMW44962</strain>
    </source>
</reference>
<dbReference type="GO" id="GO:0004650">
    <property type="term" value="F:polygalacturonase activity"/>
    <property type="evidence" value="ECO:0007669"/>
    <property type="project" value="InterPro"/>
</dbReference>
<dbReference type="Pfam" id="PF00295">
    <property type="entry name" value="Glyco_hydro_28"/>
    <property type="match status" value="1"/>
</dbReference>
<name>A0A9W7W0Y3_9PEZI</name>
<comment type="similarity">
    <text evidence="2 9">Belongs to the glycosyl hydrolase 28 family.</text>
</comment>
<dbReference type="PANTHER" id="PTHR31736:SF8">
    <property type="entry name" value="PUTATIVE (AFU_ORTHOLOGUE AFUA_7G06410)-RELATED"/>
    <property type="match status" value="1"/>
</dbReference>
<dbReference type="GO" id="GO:0005576">
    <property type="term" value="C:extracellular region"/>
    <property type="evidence" value="ECO:0007669"/>
    <property type="project" value="UniProtKB-SubCell"/>
</dbReference>
<evidence type="ECO:0000256" key="2">
    <source>
        <dbReference type="ARBA" id="ARBA00008834"/>
    </source>
</evidence>
<dbReference type="PANTHER" id="PTHR31736">
    <property type="match status" value="1"/>
</dbReference>
<evidence type="ECO:0000256" key="3">
    <source>
        <dbReference type="ARBA" id="ARBA00022525"/>
    </source>
</evidence>
<keyword evidence="11" id="KW-1185">Reference proteome</keyword>
<evidence type="ECO:0000256" key="1">
    <source>
        <dbReference type="ARBA" id="ARBA00004613"/>
    </source>
</evidence>
<keyword evidence="4" id="KW-0732">Signal</keyword>
<evidence type="ECO:0000256" key="6">
    <source>
        <dbReference type="ARBA" id="ARBA00023180"/>
    </source>
</evidence>
<dbReference type="Gene3D" id="2.160.20.10">
    <property type="entry name" value="Single-stranded right-handed beta-helix, Pectin lyase-like"/>
    <property type="match status" value="1"/>
</dbReference>
<evidence type="ECO:0000256" key="8">
    <source>
        <dbReference type="ARBA" id="ARBA00023316"/>
    </source>
</evidence>
<sequence length="500" mass="54187">MQPPFRLFCGHGQVPPTISATVQKPQLPPRLWSSEYVEPIVDSAVKMVSKLLQAAAMLPLQPAFGHPPVSGSLSSGLPTMDHTWSSLWPHSGRGHGKICVVDPAPNATDSAPAIISALESCGRGSDYIRPGKVIFKNETYTIKSVMNTTGLSNLDIDHHGTLLWDQNIPYWLNHSLPVGYQNQSSAWLFGGENITWNGFGYGTLDGNGQVWYDFINGTNNYPGRPHQITYTGITNGLFTGIRYVQSQMWTMTIIHCQHILLEDIYVNSTDTSHAVGFDFSSLNTDGADIIYADNITFRRWTVDNGDDSISAKANSTNILIEDCDFHTGLGIAIGSIGQYRDRFEIVENFTARNVRVNKMRYGAYVKTWTGVSSGYPPNGGGGGLGHAANITLEDFTLHDSSGIFAVTQCTSYNAASGNCDTSQFNVKDVKLRDWRGTTTSSVVAELQCSAASPCTGMLIEGVGGLMDTVNGTVPAQYLCDSVVGPVGFNCTGVPWGENSR</sequence>
<reference evidence="10 11" key="2">
    <citation type="journal article" date="2021" name="Curr. Genet.">
        <title>Genetic response to nitrogen starvation in the aggressive Eucalyptus foliar pathogen Teratosphaeria destructans.</title>
        <authorList>
            <person name="Havenga M."/>
            <person name="Wingfield B.D."/>
            <person name="Wingfield M.J."/>
            <person name="Dreyer L.L."/>
            <person name="Roets F."/>
            <person name="Aylward J."/>
        </authorList>
    </citation>
    <scope>NUCLEOTIDE SEQUENCE [LARGE SCALE GENOMIC DNA]</scope>
    <source>
        <strain evidence="10">CMW44962</strain>
    </source>
</reference>
<keyword evidence="5 9" id="KW-0378">Hydrolase</keyword>
<comment type="subcellular location">
    <subcellularLocation>
        <location evidence="1">Secreted</location>
    </subcellularLocation>
</comment>
<proteinExistence type="inferred from homology"/>
<evidence type="ECO:0000256" key="9">
    <source>
        <dbReference type="RuleBase" id="RU361169"/>
    </source>
</evidence>
<organism evidence="10 11">
    <name type="scientific">Teratosphaeria destructans</name>
    <dbReference type="NCBI Taxonomy" id="418781"/>
    <lineage>
        <taxon>Eukaryota</taxon>
        <taxon>Fungi</taxon>
        <taxon>Dikarya</taxon>
        <taxon>Ascomycota</taxon>
        <taxon>Pezizomycotina</taxon>
        <taxon>Dothideomycetes</taxon>
        <taxon>Dothideomycetidae</taxon>
        <taxon>Mycosphaerellales</taxon>
        <taxon>Teratosphaeriaceae</taxon>
        <taxon>Teratosphaeria</taxon>
    </lineage>
</organism>
<dbReference type="GO" id="GO:0071555">
    <property type="term" value="P:cell wall organization"/>
    <property type="evidence" value="ECO:0007669"/>
    <property type="project" value="UniProtKB-KW"/>
</dbReference>
<keyword evidence="7 9" id="KW-0326">Glycosidase</keyword>
<dbReference type="EMBL" id="RIBY02002012">
    <property type="protein sequence ID" value="KAH9826267.1"/>
    <property type="molecule type" value="Genomic_DNA"/>
</dbReference>
<dbReference type="Proteomes" id="UP001138500">
    <property type="component" value="Unassembled WGS sequence"/>
</dbReference>
<evidence type="ECO:0000313" key="11">
    <source>
        <dbReference type="Proteomes" id="UP001138500"/>
    </source>
</evidence>
<dbReference type="AlphaFoldDB" id="A0A9W7W0Y3"/>
<gene>
    <name evidence="10" type="ORF">Tdes44962_MAKER03651</name>
</gene>
<evidence type="ECO:0000256" key="5">
    <source>
        <dbReference type="ARBA" id="ARBA00022801"/>
    </source>
</evidence>
<keyword evidence="6" id="KW-0325">Glycoprotein</keyword>
<dbReference type="InterPro" id="IPR012334">
    <property type="entry name" value="Pectin_lyas_fold"/>
</dbReference>